<keyword evidence="1" id="KW-0472">Membrane</keyword>
<feature type="transmembrane region" description="Helical" evidence="1">
    <location>
        <begin position="6"/>
        <end position="25"/>
    </location>
</feature>
<sequence>MSIAGYVWLTGTLVVSLVIAFGGNYESSMSSHTADSCPAALSFHGCVMPPLHGWPAMLL</sequence>
<reference evidence="2 3" key="1">
    <citation type="submission" date="2021-06" db="EMBL/GenBank/DDBJ databases">
        <title>Differences between aerobic and microaerobic xylene degrading microbial communities.</title>
        <authorList>
            <person name="Banerjee S."/>
            <person name="Tancsics A."/>
        </authorList>
    </citation>
    <scope>NUCLEOTIDE SEQUENCE [LARGE SCALE GENOMIC DNA]</scope>
    <source>
        <strain evidence="2 3">MAP12</strain>
    </source>
</reference>
<proteinExistence type="predicted"/>
<dbReference type="EMBL" id="JAHRGL010000012">
    <property type="protein sequence ID" value="MBV2132161.1"/>
    <property type="molecule type" value="Genomic_DNA"/>
</dbReference>
<protein>
    <submittedName>
        <fullName evidence="2">Uncharacterized protein</fullName>
    </submittedName>
</protein>
<organism evidence="2 3">
    <name type="scientific">Geopseudomonas aromaticivorans</name>
    <dbReference type="NCBI Taxonomy" id="2849492"/>
    <lineage>
        <taxon>Bacteria</taxon>
        <taxon>Pseudomonadati</taxon>
        <taxon>Pseudomonadota</taxon>
        <taxon>Gammaproteobacteria</taxon>
        <taxon>Pseudomonadales</taxon>
        <taxon>Pseudomonadaceae</taxon>
        <taxon>Geopseudomonas</taxon>
    </lineage>
</organism>
<gene>
    <name evidence="2" type="ORF">KRX52_05035</name>
</gene>
<accession>A0ABS6MUZ1</accession>
<name>A0ABS6MUZ1_9GAMM</name>
<keyword evidence="3" id="KW-1185">Reference proteome</keyword>
<dbReference type="RefSeq" id="WP_217680069.1">
    <property type="nucleotide sequence ID" value="NZ_JAHRGL010000012.1"/>
</dbReference>
<keyword evidence="1" id="KW-0812">Transmembrane</keyword>
<evidence type="ECO:0000256" key="1">
    <source>
        <dbReference type="SAM" id="Phobius"/>
    </source>
</evidence>
<evidence type="ECO:0000313" key="2">
    <source>
        <dbReference type="EMBL" id="MBV2132161.1"/>
    </source>
</evidence>
<dbReference type="Proteomes" id="UP000813068">
    <property type="component" value="Unassembled WGS sequence"/>
</dbReference>
<keyword evidence="1" id="KW-1133">Transmembrane helix</keyword>
<evidence type="ECO:0000313" key="3">
    <source>
        <dbReference type="Proteomes" id="UP000813068"/>
    </source>
</evidence>
<comment type="caution">
    <text evidence="2">The sequence shown here is derived from an EMBL/GenBank/DDBJ whole genome shotgun (WGS) entry which is preliminary data.</text>
</comment>